<dbReference type="Pfam" id="PF01464">
    <property type="entry name" value="SLT"/>
    <property type="match status" value="1"/>
</dbReference>
<dbReference type="EMBL" id="SLWX01000001">
    <property type="protein sequence ID" value="TCO78455.1"/>
    <property type="molecule type" value="Genomic_DNA"/>
</dbReference>
<feature type="region of interest" description="LT domain" evidence="8">
    <location>
        <begin position="265"/>
        <end position="480"/>
    </location>
</feature>
<gene>
    <name evidence="8" type="primary">mltF</name>
    <name evidence="10" type="ORF">EV688_101272</name>
</gene>
<comment type="catalytic activity">
    <reaction evidence="8">
        <text>Exolytic cleavage of the (1-&gt;4)-beta-glycosidic linkage between N-acetylmuramic acid (MurNAc) and N-acetylglucosamine (GlcNAc) residues in peptidoglycan, from either the reducing or the non-reducing ends of the peptidoglycan chains, with concomitant formation of a 1,6-anhydrobond in the MurNAc residue.</text>
        <dbReference type="EC" id="4.2.2.n1"/>
    </reaction>
</comment>
<dbReference type="CDD" id="cd01009">
    <property type="entry name" value="PBP2_YfhD_N"/>
    <property type="match status" value="1"/>
</dbReference>
<comment type="domain">
    <text evidence="8">The N-terminal domain does not have lytic activity and probably modulates enzymatic activity. The C-terminal domain is the catalytic active domain.</text>
</comment>
<comment type="similarity">
    <text evidence="8">In the N-terminal section; belongs to the bacterial solute-binding protein 3 family.</text>
</comment>
<evidence type="ECO:0000256" key="5">
    <source>
        <dbReference type="ARBA" id="ARBA00023237"/>
    </source>
</evidence>
<comment type="similarity">
    <text evidence="8">In the C-terminal section; belongs to the transglycosylase Slt family.</text>
</comment>
<organism evidence="10 11">
    <name type="scientific">Chromatocurvus halotolerans</name>
    <dbReference type="NCBI Taxonomy" id="1132028"/>
    <lineage>
        <taxon>Bacteria</taxon>
        <taxon>Pseudomonadati</taxon>
        <taxon>Pseudomonadota</taxon>
        <taxon>Gammaproteobacteria</taxon>
        <taxon>Cellvibrionales</taxon>
        <taxon>Halieaceae</taxon>
        <taxon>Chromatocurvus</taxon>
    </lineage>
</organism>
<keyword evidence="6 8" id="KW-0456">Lyase</keyword>
<dbReference type="PROSITE" id="PS51257">
    <property type="entry name" value="PROKAR_LIPOPROTEIN"/>
    <property type="match status" value="1"/>
</dbReference>
<dbReference type="PANTHER" id="PTHR35936">
    <property type="entry name" value="MEMBRANE-BOUND LYTIC MUREIN TRANSGLYCOSYLASE F"/>
    <property type="match status" value="1"/>
</dbReference>
<dbReference type="GO" id="GO:0009279">
    <property type="term" value="C:cell outer membrane"/>
    <property type="evidence" value="ECO:0007669"/>
    <property type="project" value="UniProtKB-SubCell"/>
</dbReference>
<dbReference type="GO" id="GO:0008933">
    <property type="term" value="F:peptidoglycan lytic transglycosylase activity"/>
    <property type="evidence" value="ECO:0007669"/>
    <property type="project" value="UniProtKB-UniRule"/>
</dbReference>
<evidence type="ECO:0000256" key="3">
    <source>
        <dbReference type="ARBA" id="ARBA00022729"/>
    </source>
</evidence>
<protein>
    <recommendedName>
        <fullName evidence="8">Membrane-bound lytic murein transglycosylase F</fullName>
        <ecNumber evidence="8">4.2.2.n1</ecNumber>
    </recommendedName>
    <alternativeName>
        <fullName evidence="8">Murein lyase F</fullName>
    </alternativeName>
</protein>
<evidence type="ECO:0000259" key="9">
    <source>
        <dbReference type="SMART" id="SM00062"/>
    </source>
</evidence>
<evidence type="ECO:0000256" key="8">
    <source>
        <dbReference type="HAMAP-Rule" id="MF_02016"/>
    </source>
</evidence>
<sequence precursor="true">MIRHIRHWYLYCSLAALILLSACAEPGDSLSRITERGELRLVTRNGPSTYYVERNEPRGFEYELARRVADDLGVALRVSTAFAMDELFDALRRGEADLAGAGLTSTSERRNAYPISAAYHRHHPQVVYRLGQPKPTQPGDLEGLRIVALAGSSHIELLEKLHRNSGINLQWQAISGTHVKDILELVEQGHADAAVVDSVEFRIQKNLLPQLDVAFDLAPEQQVVWYLSPQGDSDRLERYLADFLARLEAEGTLEALREAYFGHVDSLDRVGSQTFIANLRNDLPTYRPHIERVAREHQLDWALLAAIAYQESHWDPTAVSYTGVRGMMMLTTPTAEELGIEDREDIMQSLRGGARYFKDLLRRLPDGIVAPDRTWMALAAYNIGMGHLEDARVITQRHGGNPNLWADVMQHLPKLELSEHFSTVKYGYARGREAVRYVQNIRHYYNVLQWRFIAENRPLPPLAMDQLVPETIRRVGLLGL</sequence>
<dbReference type="SMART" id="SM00062">
    <property type="entry name" value="PBPb"/>
    <property type="match status" value="1"/>
</dbReference>
<feature type="chain" id="PRO_5021051590" description="Membrane-bound lytic murein transglycosylase F" evidence="8">
    <location>
        <begin position="25"/>
        <end position="480"/>
    </location>
</feature>
<comment type="subcellular location">
    <subcellularLocation>
        <location evidence="8">Cell outer membrane</location>
        <topology evidence="8">Peripheral membrane protein</topology>
    </subcellularLocation>
    <text evidence="8">Attached to the inner leaflet of the outer membrane.</text>
</comment>
<evidence type="ECO:0000256" key="6">
    <source>
        <dbReference type="ARBA" id="ARBA00023239"/>
    </source>
</evidence>
<evidence type="ECO:0000256" key="1">
    <source>
        <dbReference type="ARBA" id="ARBA00007734"/>
    </source>
</evidence>
<evidence type="ECO:0000256" key="7">
    <source>
        <dbReference type="ARBA" id="ARBA00023316"/>
    </source>
</evidence>
<evidence type="ECO:0000256" key="2">
    <source>
        <dbReference type="ARBA" id="ARBA00010333"/>
    </source>
</evidence>
<dbReference type="GO" id="GO:0009253">
    <property type="term" value="P:peptidoglycan catabolic process"/>
    <property type="evidence" value="ECO:0007669"/>
    <property type="project" value="TreeGrafter"/>
</dbReference>
<keyword evidence="7 8" id="KW-0961">Cell wall biogenesis/degradation</keyword>
<feature type="domain" description="Solute-binding protein family 3/N-terminal" evidence="9">
    <location>
        <begin position="38"/>
        <end position="264"/>
    </location>
</feature>
<keyword evidence="3 8" id="KW-0732">Signal</keyword>
<reference evidence="10 11" key="1">
    <citation type="submission" date="2019-03" db="EMBL/GenBank/DDBJ databases">
        <title>Genomic Encyclopedia of Type Strains, Phase IV (KMG-IV): sequencing the most valuable type-strain genomes for metagenomic binning, comparative biology and taxonomic classification.</title>
        <authorList>
            <person name="Goeker M."/>
        </authorList>
    </citation>
    <scope>NUCLEOTIDE SEQUENCE [LARGE SCALE GENOMIC DNA]</scope>
    <source>
        <strain evidence="10 11">DSM 23344</strain>
    </source>
</reference>
<dbReference type="Gene3D" id="1.10.530.10">
    <property type="match status" value="1"/>
</dbReference>
<dbReference type="InterPro" id="IPR001638">
    <property type="entry name" value="Solute-binding_3/MltF_N"/>
</dbReference>
<comment type="caution">
    <text evidence="10">The sequence shown here is derived from an EMBL/GenBank/DDBJ whole genome shotgun (WGS) entry which is preliminary data.</text>
</comment>
<dbReference type="Proteomes" id="UP000294980">
    <property type="component" value="Unassembled WGS sequence"/>
</dbReference>
<dbReference type="InterPro" id="IPR023703">
    <property type="entry name" value="MltF"/>
</dbReference>
<dbReference type="SUPFAM" id="SSF53955">
    <property type="entry name" value="Lysozyme-like"/>
    <property type="match status" value="1"/>
</dbReference>
<dbReference type="EC" id="4.2.2.n1" evidence="8"/>
<dbReference type="InterPro" id="IPR000189">
    <property type="entry name" value="Transglyc_AS"/>
</dbReference>
<feature type="signal peptide" evidence="8">
    <location>
        <begin position="1"/>
        <end position="24"/>
    </location>
</feature>
<evidence type="ECO:0000313" key="10">
    <source>
        <dbReference type="EMBL" id="TCO78455.1"/>
    </source>
</evidence>
<comment type="function">
    <text evidence="8">Murein-degrading enzyme that degrades murein glycan strands and insoluble, high-molecular weight murein sacculi, with the concomitant formation of a 1,6-anhydromuramoyl product. Lytic transglycosylases (LTs) play an integral role in the metabolism of the peptidoglycan (PG) sacculus. Their lytic action creates space within the PG sacculus to allow for its expansion as well as for the insertion of various structures such as secretion systems and flagella.</text>
</comment>
<dbReference type="Gene3D" id="3.40.190.10">
    <property type="entry name" value="Periplasmic binding protein-like II"/>
    <property type="match status" value="2"/>
</dbReference>
<dbReference type="PROSITE" id="PS00922">
    <property type="entry name" value="TRANSGLYCOSYLASE"/>
    <property type="match status" value="1"/>
</dbReference>
<accession>A0A4R2LGL4</accession>
<dbReference type="InterPro" id="IPR023346">
    <property type="entry name" value="Lysozyme-like_dom_sf"/>
</dbReference>
<proteinExistence type="inferred from homology"/>
<feature type="active site" evidence="8">
    <location>
        <position position="311"/>
    </location>
</feature>
<name>A0A4R2LGL4_9GAMM</name>
<dbReference type="RefSeq" id="WP_117316594.1">
    <property type="nucleotide sequence ID" value="NZ_QQSW01000006.1"/>
</dbReference>
<dbReference type="NCBIfam" id="NF008112">
    <property type="entry name" value="PRK10859.1"/>
    <property type="match status" value="1"/>
</dbReference>
<dbReference type="OrthoDB" id="9815002at2"/>
<keyword evidence="5 8" id="KW-0998">Cell outer membrane</keyword>
<keyword evidence="11" id="KW-1185">Reference proteome</keyword>
<dbReference type="InterPro" id="IPR008258">
    <property type="entry name" value="Transglycosylase_SLT_dom_1"/>
</dbReference>
<comment type="similarity">
    <text evidence="2">Belongs to the bacterial solute-binding protein 3 family.</text>
</comment>
<dbReference type="Pfam" id="PF00497">
    <property type="entry name" value="SBP_bac_3"/>
    <property type="match status" value="1"/>
</dbReference>
<evidence type="ECO:0000313" key="11">
    <source>
        <dbReference type="Proteomes" id="UP000294980"/>
    </source>
</evidence>
<dbReference type="CDD" id="cd13403">
    <property type="entry name" value="MLTF-like"/>
    <property type="match status" value="1"/>
</dbReference>
<comment type="caution">
    <text evidence="8">Lacks conserved residue(s) required for the propagation of feature annotation.</text>
</comment>
<dbReference type="GO" id="GO:0016998">
    <property type="term" value="P:cell wall macromolecule catabolic process"/>
    <property type="evidence" value="ECO:0007669"/>
    <property type="project" value="UniProtKB-UniRule"/>
</dbReference>
<evidence type="ECO:0000256" key="4">
    <source>
        <dbReference type="ARBA" id="ARBA00023136"/>
    </source>
</evidence>
<dbReference type="PANTHER" id="PTHR35936:SF32">
    <property type="entry name" value="MEMBRANE-BOUND LYTIC MUREIN TRANSGLYCOSYLASE F"/>
    <property type="match status" value="1"/>
</dbReference>
<dbReference type="SUPFAM" id="SSF53850">
    <property type="entry name" value="Periplasmic binding protein-like II"/>
    <property type="match status" value="1"/>
</dbReference>
<keyword evidence="4 8" id="KW-0472">Membrane</keyword>
<comment type="similarity">
    <text evidence="1">Belongs to the transglycosylase Slt family.</text>
</comment>
<dbReference type="GO" id="GO:0071555">
    <property type="term" value="P:cell wall organization"/>
    <property type="evidence" value="ECO:0007669"/>
    <property type="project" value="UniProtKB-KW"/>
</dbReference>
<dbReference type="AlphaFoldDB" id="A0A4R2LGL4"/>
<dbReference type="HAMAP" id="MF_02016">
    <property type="entry name" value="MltF"/>
    <property type="match status" value="1"/>
</dbReference>